<feature type="region of interest" description="Disordered" evidence="1">
    <location>
        <begin position="1"/>
        <end position="81"/>
    </location>
</feature>
<dbReference type="AlphaFoldDB" id="A0A8J5KAG4"/>
<evidence type="ECO:0000313" key="2">
    <source>
        <dbReference type="EMBL" id="KAG7169931.1"/>
    </source>
</evidence>
<feature type="compositionally biased region" description="Basic residues" evidence="1">
    <location>
        <begin position="40"/>
        <end position="53"/>
    </location>
</feature>
<sequence>MSNKYSGSHEKSPPQPTLPEKSPPHPTPPEESPPSPLHLKNLHHSPLHLKNLHPAHPSPQTGKGSRAWQDHVGLFDDGLRR</sequence>
<feature type="compositionally biased region" description="Pro residues" evidence="1">
    <location>
        <begin position="24"/>
        <end position="36"/>
    </location>
</feature>
<name>A0A8J5KAG4_HOMAM</name>
<proteinExistence type="predicted"/>
<evidence type="ECO:0000256" key="1">
    <source>
        <dbReference type="SAM" id="MobiDB-lite"/>
    </source>
</evidence>
<organism evidence="2 3">
    <name type="scientific">Homarus americanus</name>
    <name type="common">American lobster</name>
    <dbReference type="NCBI Taxonomy" id="6706"/>
    <lineage>
        <taxon>Eukaryota</taxon>
        <taxon>Metazoa</taxon>
        <taxon>Ecdysozoa</taxon>
        <taxon>Arthropoda</taxon>
        <taxon>Crustacea</taxon>
        <taxon>Multicrustacea</taxon>
        <taxon>Malacostraca</taxon>
        <taxon>Eumalacostraca</taxon>
        <taxon>Eucarida</taxon>
        <taxon>Decapoda</taxon>
        <taxon>Pleocyemata</taxon>
        <taxon>Astacidea</taxon>
        <taxon>Nephropoidea</taxon>
        <taxon>Nephropidae</taxon>
        <taxon>Homarus</taxon>
    </lineage>
</organism>
<dbReference type="Proteomes" id="UP000747542">
    <property type="component" value="Unassembled WGS sequence"/>
</dbReference>
<dbReference type="EMBL" id="JAHLQT010014926">
    <property type="protein sequence ID" value="KAG7169931.1"/>
    <property type="molecule type" value="Genomic_DNA"/>
</dbReference>
<keyword evidence="3" id="KW-1185">Reference proteome</keyword>
<evidence type="ECO:0000313" key="3">
    <source>
        <dbReference type="Proteomes" id="UP000747542"/>
    </source>
</evidence>
<comment type="caution">
    <text evidence="2">The sequence shown here is derived from an EMBL/GenBank/DDBJ whole genome shotgun (WGS) entry which is preliminary data.</text>
</comment>
<protein>
    <submittedName>
        <fullName evidence="2">Uncharacterized protein</fullName>
    </submittedName>
</protein>
<gene>
    <name evidence="2" type="ORF">Hamer_G019747</name>
</gene>
<accession>A0A8J5KAG4</accession>
<reference evidence="2" key="1">
    <citation type="journal article" date="2021" name="Sci. Adv.">
        <title>The American lobster genome reveals insights on longevity, neural, and immune adaptations.</title>
        <authorList>
            <person name="Polinski J.M."/>
            <person name="Zimin A.V."/>
            <person name="Clark K.F."/>
            <person name="Kohn A.B."/>
            <person name="Sadowski N."/>
            <person name="Timp W."/>
            <person name="Ptitsyn A."/>
            <person name="Khanna P."/>
            <person name="Romanova D.Y."/>
            <person name="Williams P."/>
            <person name="Greenwood S.J."/>
            <person name="Moroz L.L."/>
            <person name="Walt D.R."/>
            <person name="Bodnar A.G."/>
        </authorList>
    </citation>
    <scope>NUCLEOTIDE SEQUENCE</scope>
    <source>
        <strain evidence="2">GMGI-L3</strain>
    </source>
</reference>